<organism evidence="1 2">
    <name type="scientific">Russula earlei</name>
    <dbReference type="NCBI Taxonomy" id="71964"/>
    <lineage>
        <taxon>Eukaryota</taxon>
        <taxon>Fungi</taxon>
        <taxon>Dikarya</taxon>
        <taxon>Basidiomycota</taxon>
        <taxon>Agaricomycotina</taxon>
        <taxon>Agaricomycetes</taxon>
        <taxon>Russulales</taxon>
        <taxon>Russulaceae</taxon>
        <taxon>Russula</taxon>
    </lineage>
</organism>
<comment type="caution">
    <text evidence="1">The sequence shown here is derived from an EMBL/GenBank/DDBJ whole genome shotgun (WGS) entry which is preliminary data.</text>
</comment>
<accession>A0ACC0TUP8</accession>
<protein>
    <submittedName>
        <fullName evidence="1">Uncharacterized protein</fullName>
    </submittedName>
</protein>
<dbReference type="EMBL" id="JAGFNK010000459">
    <property type="protein sequence ID" value="KAI9449983.1"/>
    <property type="molecule type" value="Genomic_DNA"/>
</dbReference>
<gene>
    <name evidence="1" type="ORF">F5148DRAFT_1291096</name>
</gene>
<dbReference type="Proteomes" id="UP001207468">
    <property type="component" value="Unassembled WGS sequence"/>
</dbReference>
<name>A0ACC0TUP8_9AGAM</name>
<evidence type="ECO:0000313" key="2">
    <source>
        <dbReference type="Proteomes" id="UP001207468"/>
    </source>
</evidence>
<proteinExistence type="predicted"/>
<keyword evidence="2" id="KW-1185">Reference proteome</keyword>
<reference evidence="1" key="1">
    <citation type="submission" date="2021-03" db="EMBL/GenBank/DDBJ databases">
        <title>Evolutionary priming and transition to the ectomycorrhizal habit in an iconic lineage of mushroom-forming fungi: is preadaptation a requirement?</title>
        <authorList>
            <consortium name="DOE Joint Genome Institute"/>
            <person name="Looney B.P."/>
            <person name="Miyauchi S."/>
            <person name="Morin E."/>
            <person name="Drula E."/>
            <person name="Courty P.E."/>
            <person name="Chicoki N."/>
            <person name="Fauchery L."/>
            <person name="Kohler A."/>
            <person name="Kuo A."/>
            <person name="LaButti K."/>
            <person name="Pangilinan J."/>
            <person name="Lipzen A."/>
            <person name="Riley R."/>
            <person name="Andreopoulos W."/>
            <person name="He G."/>
            <person name="Johnson J."/>
            <person name="Barry K.W."/>
            <person name="Grigoriev I.V."/>
            <person name="Nagy L."/>
            <person name="Hibbett D."/>
            <person name="Henrissat B."/>
            <person name="Matheny P.B."/>
            <person name="Labbe J."/>
            <person name="Martin A.F."/>
        </authorList>
    </citation>
    <scope>NUCLEOTIDE SEQUENCE</scope>
    <source>
        <strain evidence="1">BPL698</strain>
    </source>
</reference>
<evidence type="ECO:0000313" key="1">
    <source>
        <dbReference type="EMBL" id="KAI9449983.1"/>
    </source>
</evidence>
<sequence>MNIQENLSAILFEGPTYDMAYLQVTTNSVTGYSKLSGMVPVAEEQLLLIRSGTATMQLKDSLHIIGAGSVAVILPGDTYTIQSYNRDSCWFYVIKYRSKAPVNKARGKAAGGSFVIDWNKTDSIPNNKGSRRSFFERSTAMCKRLEMHVSTLNADSSNHGPQTHRAAELTIMKEGIGELQSIEYRR</sequence>